<evidence type="ECO:0000256" key="1">
    <source>
        <dbReference type="SAM" id="MobiDB-lite"/>
    </source>
</evidence>
<protein>
    <recommendedName>
        <fullName evidence="4">PEP-CTERM protein-sorting domain-containing protein</fullName>
    </recommendedName>
</protein>
<feature type="region of interest" description="Disordered" evidence="1">
    <location>
        <begin position="252"/>
        <end position="277"/>
    </location>
</feature>
<evidence type="ECO:0000313" key="3">
    <source>
        <dbReference type="Proteomes" id="UP000319143"/>
    </source>
</evidence>
<dbReference type="EMBL" id="SJPV01000002">
    <property type="protein sequence ID" value="TWU40845.1"/>
    <property type="molecule type" value="Genomic_DNA"/>
</dbReference>
<organism evidence="2 3">
    <name type="scientific">Novipirellula artificiosorum</name>
    <dbReference type="NCBI Taxonomy" id="2528016"/>
    <lineage>
        <taxon>Bacteria</taxon>
        <taxon>Pseudomonadati</taxon>
        <taxon>Planctomycetota</taxon>
        <taxon>Planctomycetia</taxon>
        <taxon>Pirellulales</taxon>
        <taxon>Pirellulaceae</taxon>
        <taxon>Novipirellula</taxon>
    </lineage>
</organism>
<dbReference type="OrthoDB" id="267637at2"/>
<keyword evidence="3" id="KW-1185">Reference proteome</keyword>
<accession>A0A5C6DWS5</accession>
<dbReference type="Proteomes" id="UP000319143">
    <property type="component" value="Unassembled WGS sequence"/>
</dbReference>
<gene>
    <name evidence="2" type="ORF">Poly41_16800</name>
</gene>
<dbReference type="RefSeq" id="WP_146525379.1">
    <property type="nucleotide sequence ID" value="NZ_SJPV01000002.1"/>
</dbReference>
<evidence type="ECO:0008006" key="4">
    <source>
        <dbReference type="Google" id="ProtNLM"/>
    </source>
</evidence>
<evidence type="ECO:0000313" key="2">
    <source>
        <dbReference type="EMBL" id="TWU40845.1"/>
    </source>
</evidence>
<reference evidence="2 3" key="1">
    <citation type="submission" date="2019-02" db="EMBL/GenBank/DDBJ databases">
        <title>Deep-cultivation of Planctomycetes and their phenomic and genomic characterization uncovers novel biology.</title>
        <authorList>
            <person name="Wiegand S."/>
            <person name="Jogler M."/>
            <person name="Boedeker C."/>
            <person name="Pinto D."/>
            <person name="Vollmers J."/>
            <person name="Rivas-Marin E."/>
            <person name="Kohn T."/>
            <person name="Peeters S.H."/>
            <person name="Heuer A."/>
            <person name="Rast P."/>
            <person name="Oberbeckmann S."/>
            <person name="Bunk B."/>
            <person name="Jeske O."/>
            <person name="Meyerdierks A."/>
            <person name="Storesund J.E."/>
            <person name="Kallscheuer N."/>
            <person name="Luecker S."/>
            <person name="Lage O.M."/>
            <person name="Pohl T."/>
            <person name="Merkel B.J."/>
            <person name="Hornburger P."/>
            <person name="Mueller R.-W."/>
            <person name="Bruemmer F."/>
            <person name="Labrenz M."/>
            <person name="Spormann A.M."/>
            <person name="Op Den Camp H."/>
            <person name="Overmann J."/>
            <person name="Amann R."/>
            <person name="Jetten M.S.M."/>
            <person name="Mascher T."/>
            <person name="Medema M.H."/>
            <person name="Devos D.P."/>
            <person name="Kaster A.-K."/>
            <person name="Ovreas L."/>
            <person name="Rohde M."/>
            <person name="Galperin M.Y."/>
            <person name="Jogler C."/>
        </authorList>
    </citation>
    <scope>NUCLEOTIDE SEQUENCE [LARGE SCALE GENOMIC DNA]</scope>
    <source>
        <strain evidence="2 3">Poly41</strain>
    </source>
</reference>
<proteinExistence type="predicted"/>
<comment type="caution">
    <text evidence="2">The sequence shown here is derived from an EMBL/GenBank/DDBJ whole genome shotgun (WGS) entry which is preliminary data.</text>
</comment>
<sequence length="285" mass="29927">MKLSSIVIAVILTGIFSIPSKSFGGIIADLSSDWSDTSNPNLAAHGVWAYREGTNALPLVNNWTPLGAVSTQPAWAPSSGEADFIPAIFRSTTDIFDWQTGDIVVHSSDPGSGPSSSTANIAWTSTFNTIVNLDGNAWMGRDIGRGNDWTLLLNGNILSYGHLESGDAFSRANPFSFQDGSGGSIALSNLSVSAGDVVELQIARTSADGDFVGVNLSVTAVPEPSAFAILTISAVGILSFVQVPFSYRGLASQRNHTPQDRAQIGRTAPKDGLRGFGGQKVLRPS</sequence>
<dbReference type="AlphaFoldDB" id="A0A5C6DWS5"/>
<name>A0A5C6DWS5_9BACT</name>